<evidence type="ECO:0000256" key="3">
    <source>
        <dbReference type="ARBA" id="ARBA00023274"/>
    </source>
</evidence>
<evidence type="ECO:0000313" key="6">
    <source>
        <dbReference type="Proteomes" id="UP000053573"/>
    </source>
</evidence>
<evidence type="ECO:0000256" key="4">
    <source>
        <dbReference type="SAM" id="MobiDB-lite"/>
    </source>
</evidence>
<feature type="region of interest" description="Disordered" evidence="4">
    <location>
        <begin position="112"/>
        <end position="136"/>
    </location>
</feature>
<dbReference type="GO" id="GO:1990904">
    <property type="term" value="C:ribonucleoprotein complex"/>
    <property type="evidence" value="ECO:0007669"/>
    <property type="project" value="UniProtKB-KW"/>
</dbReference>
<evidence type="ECO:0000256" key="1">
    <source>
        <dbReference type="ARBA" id="ARBA00009124"/>
    </source>
</evidence>
<dbReference type="AlphaFoldDB" id="A0A0H1B6H5"/>
<feature type="region of interest" description="Disordered" evidence="4">
    <location>
        <begin position="317"/>
        <end position="347"/>
    </location>
</feature>
<gene>
    <name evidence="5" type="ORF">EMPG_17903</name>
</gene>
<comment type="caution">
    <text evidence="5">The sequence shown here is derived from an EMBL/GenBank/DDBJ whole genome shotgun (WGS) entry which is preliminary data.</text>
</comment>
<dbReference type="SUPFAM" id="SSF50104">
    <property type="entry name" value="Translation proteins SH3-like domain"/>
    <property type="match status" value="1"/>
</dbReference>
<comment type="similarity">
    <text evidence="1">Belongs to the eukaryotic ribosomal protein eL27 family.</text>
</comment>
<feature type="compositionally biased region" description="Polar residues" evidence="4">
    <location>
        <begin position="126"/>
        <end position="136"/>
    </location>
</feature>
<dbReference type="EMBL" id="LDEV01003006">
    <property type="protein sequence ID" value="KLJ06602.1"/>
    <property type="molecule type" value="Genomic_DNA"/>
</dbReference>
<keyword evidence="6" id="KW-1185">Reference proteome</keyword>
<keyword evidence="2" id="KW-0689">Ribosomal protein</keyword>
<dbReference type="GO" id="GO:0005840">
    <property type="term" value="C:ribosome"/>
    <property type="evidence" value="ECO:0007669"/>
    <property type="project" value="UniProtKB-KW"/>
</dbReference>
<dbReference type="PANTHER" id="PTHR10497">
    <property type="entry name" value="60S RIBOSOMAL PROTEIN L27"/>
    <property type="match status" value="1"/>
</dbReference>
<dbReference type="STRING" id="2060906.A0A0H1B6H5"/>
<evidence type="ECO:0000313" key="5">
    <source>
        <dbReference type="EMBL" id="KLJ06602.1"/>
    </source>
</evidence>
<name>A0A0H1B6H5_9EURO</name>
<protein>
    <recommendedName>
        <fullName evidence="7">Large subunit ribosomal protein L27e</fullName>
    </recommendedName>
</protein>
<dbReference type="Proteomes" id="UP000053573">
    <property type="component" value="Unassembled WGS sequence"/>
</dbReference>
<dbReference type="Gene3D" id="2.30.30.770">
    <property type="match status" value="1"/>
</dbReference>
<dbReference type="Pfam" id="PF01777">
    <property type="entry name" value="Ribosomal_L27e"/>
    <property type="match status" value="1"/>
</dbReference>
<organism evidence="5 6">
    <name type="scientific">Blastomyces silverae</name>
    <dbReference type="NCBI Taxonomy" id="2060906"/>
    <lineage>
        <taxon>Eukaryota</taxon>
        <taxon>Fungi</taxon>
        <taxon>Dikarya</taxon>
        <taxon>Ascomycota</taxon>
        <taxon>Pezizomycotina</taxon>
        <taxon>Eurotiomycetes</taxon>
        <taxon>Eurotiomycetidae</taxon>
        <taxon>Onygenales</taxon>
        <taxon>Ajellomycetaceae</taxon>
        <taxon>Blastomyces</taxon>
    </lineage>
</organism>
<dbReference type="OrthoDB" id="2365484at2759"/>
<evidence type="ECO:0008006" key="7">
    <source>
        <dbReference type="Google" id="ProtNLM"/>
    </source>
</evidence>
<dbReference type="InterPro" id="IPR041991">
    <property type="entry name" value="Ribosomal_eL27_KOW"/>
</dbReference>
<proteinExistence type="inferred from homology"/>
<dbReference type="InterPro" id="IPR001141">
    <property type="entry name" value="Ribosomal_eL27"/>
</dbReference>
<reference evidence="6" key="1">
    <citation type="journal article" date="2015" name="PLoS Genet.">
        <title>The dynamic genome and transcriptome of the human fungal pathogen Blastomyces and close relative Emmonsia.</title>
        <authorList>
            <person name="Munoz J.F."/>
            <person name="Gauthier G.M."/>
            <person name="Desjardins C.A."/>
            <person name="Gallo J.E."/>
            <person name="Holder J."/>
            <person name="Sullivan T.D."/>
            <person name="Marty A.J."/>
            <person name="Carmen J.C."/>
            <person name="Chen Z."/>
            <person name="Ding L."/>
            <person name="Gujja S."/>
            <person name="Magrini V."/>
            <person name="Misas E."/>
            <person name="Mitreva M."/>
            <person name="Priest M."/>
            <person name="Saif S."/>
            <person name="Whiston E.A."/>
            <person name="Young S."/>
            <person name="Zeng Q."/>
            <person name="Goldman W.E."/>
            <person name="Mardis E.R."/>
            <person name="Taylor J.W."/>
            <person name="McEwen J.G."/>
            <person name="Clay O.K."/>
            <person name="Klein B.S."/>
            <person name="Cuomo C.A."/>
        </authorList>
    </citation>
    <scope>NUCLEOTIDE SEQUENCE [LARGE SCALE GENOMIC DNA]</scope>
    <source>
        <strain evidence="6">UAMH 139</strain>
    </source>
</reference>
<sequence>MRSSNIRINHKLTISSSFRHFQVVIIQPYDAGTKAHPFPYALVAGIERYPSKVTRRMGPKKVAKRSKVKPFIKTVNYNHLMPTRYTLELEGLKGAVTNDTFKEVSQREEAKKVVKKSLEERKLHTAKSSSSETSNLRTPRLRTLIFRIYNMIGKPATSHDTDDFTLEIIGRRTTPAIVMSISSIFVASGKSNISAPEETPSDFIGGRTGKSINTGEASKRHPIPHRSHSRIAGRYYITFNLLPSIHLLGIQPMSEAVIADSVLSPRATPASQKIQTMGNARSSTFRLDNCTVATSVQRGGWFNDAPSWLDPVYHRTSSSPPQCWEEERAEDLKASHPQPQKEIKQRHGDAFHWGLPPM</sequence>
<dbReference type="GO" id="GO:0003735">
    <property type="term" value="F:structural constituent of ribosome"/>
    <property type="evidence" value="ECO:0007669"/>
    <property type="project" value="InterPro"/>
</dbReference>
<evidence type="ECO:0000256" key="2">
    <source>
        <dbReference type="ARBA" id="ARBA00022980"/>
    </source>
</evidence>
<feature type="compositionally biased region" description="Basic and acidic residues" evidence="4">
    <location>
        <begin position="112"/>
        <end position="123"/>
    </location>
</feature>
<dbReference type="InterPro" id="IPR038655">
    <property type="entry name" value="Ribosomal_eL27_sf"/>
</dbReference>
<dbReference type="CDD" id="cd06090">
    <property type="entry name" value="KOW_RPL27"/>
    <property type="match status" value="1"/>
</dbReference>
<keyword evidence="3" id="KW-0687">Ribonucleoprotein</keyword>
<accession>A0A0H1B6H5</accession>
<dbReference type="InterPro" id="IPR008991">
    <property type="entry name" value="Translation_prot_SH3-like_sf"/>
</dbReference>
<dbReference type="GO" id="GO:0006412">
    <property type="term" value="P:translation"/>
    <property type="evidence" value="ECO:0007669"/>
    <property type="project" value="InterPro"/>
</dbReference>
<feature type="compositionally biased region" description="Basic and acidic residues" evidence="4">
    <location>
        <begin position="330"/>
        <end position="347"/>
    </location>
</feature>